<proteinExistence type="predicted"/>
<dbReference type="EMBL" id="JABAHT010000003">
    <property type="protein sequence ID" value="KAF4671129.1"/>
    <property type="molecule type" value="Genomic_DNA"/>
</dbReference>
<dbReference type="Pfam" id="PF20525">
    <property type="entry name" value="DUF6740"/>
    <property type="match status" value="1"/>
</dbReference>
<protein>
    <submittedName>
        <fullName evidence="2">Uncharacterized protein</fullName>
    </submittedName>
</protein>
<evidence type="ECO:0000313" key="2">
    <source>
        <dbReference type="EMBL" id="KAF4671129.1"/>
    </source>
</evidence>
<feature type="chain" id="PRO_5029821149" evidence="1">
    <location>
        <begin position="18"/>
        <end position="413"/>
    </location>
</feature>
<keyword evidence="1" id="KW-0732">Signal</keyword>
<name>A0A7J6MHR0_PEROL</name>
<gene>
    <name evidence="2" type="ORF">FOZ61_005351</name>
</gene>
<dbReference type="AlphaFoldDB" id="A0A7J6MHR0"/>
<accession>A0A7J6MHR0</accession>
<dbReference type="InterPro" id="IPR046628">
    <property type="entry name" value="DUF6740"/>
</dbReference>
<organism evidence="2 3">
    <name type="scientific">Perkinsus olseni</name>
    <name type="common">Perkinsus atlanticus</name>
    <dbReference type="NCBI Taxonomy" id="32597"/>
    <lineage>
        <taxon>Eukaryota</taxon>
        <taxon>Sar</taxon>
        <taxon>Alveolata</taxon>
        <taxon>Perkinsozoa</taxon>
        <taxon>Perkinsea</taxon>
        <taxon>Perkinsida</taxon>
        <taxon>Perkinsidae</taxon>
        <taxon>Perkinsus</taxon>
    </lineage>
</organism>
<dbReference type="Proteomes" id="UP000570595">
    <property type="component" value="Unassembled WGS sequence"/>
</dbReference>
<sequence>MTTIPLVLLTAVCGALAILDHSVELMLPRRLAPTPISFPTGCTGGHKPDTEPFCATGTLDFSDGLKLDITIFLFDVEDPTKSVYFHGELKLNGTTPVGLNITGGGSAKVVQKEGLAGFVDASVTLAAETVGDGTGKYDSDTGKWGVDVKLTAAAEVDAFGGTLLDPSFSEVVTAYAGPNFDFGIEGNFEKSTGDSNNQGASIALDLAITTKDNNILTWELGVEVTLHVNITVYIFDVDDPKKSVNFHIEIANNNTTPTGLNITGGGSAKVVKKEELFGAVELSVTVSAATIGDGRGKYDPSTGRYLADIEVNADAKASALDYDALDLPVSKVVTAHIGPNYDFGLEAIFKESTGDSKDAGISIAFDLTMNTKNHDLFTWDLVGEGKLHIWWKPAHIDITPTIDVFNKEFKLAL</sequence>
<evidence type="ECO:0000256" key="1">
    <source>
        <dbReference type="SAM" id="SignalP"/>
    </source>
</evidence>
<feature type="signal peptide" evidence="1">
    <location>
        <begin position="1"/>
        <end position="17"/>
    </location>
</feature>
<evidence type="ECO:0000313" key="3">
    <source>
        <dbReference type="Proteomes" id="UP000570595"/>
    </source>
</evidence>
<reference evidence="2 3" key="1">
    <citation type="submission" date="2020-04" db="EMBL/GenBank/DDBJ databases">
        <title>Perkinsus olseni comparative genomics.</title>
        <authorList>
            <person name="Bogema D.R."/>
        </authorList>
    </citation>
    <scope>NUCLEOTIDE SEQUENCE [LARGE SCALE GENOMIC DNA]</scope>
    <source>
        <strain evidence="2">ATCC PRA-179</strain>
    </source>
</reference>
<comment type="caution">
    <text evidence="2">The sequence shown here is derived from an EMBL/GenBank/DDBJ whole genome shotgun (WGS) entry which is preliminary data.</text>
</comment>